<dbReference type="CDD" id="cd07153">
    <property type="entry name" value="Fur_like"/>
    <property type="match status" value="1"/>
</dbReference>
<evidence type="ECO:0000256" key="2">
    <source>
        <dbReference type="ARBA" id="ARBA00007957"/>
    </source>
</evidence>
<keyword evidence="3" id="KW-0963">Cytoplasm</keyword>
<gene>
    <name evidence="9" type="ORF">SAMN05216431_11110</name>
</gene>
<dbReference type="InterPro" id="IPR036388">
    <property type="entry name" value="WH-like_DNA-bd_sf"/>
</dbReference>
<sequence>MIDQALQLLKSHNYKVTKQRKALLEYLSQHSDSFLSVTSVDAYMRTLFPGMSHDTIYRNIREFEEIGILEKKNRQGGASVKYQCDFDNFHHHHFICQKCGRVYEVKLDLSQIINDQLSGFEITDHRFELYGICAQCKQQSASK</sequence>
<evidence type="ECO:0000256" key="6">
    <source>
        <dbReference type="ARBA" id="ARBA00023015"/>
    </source>
</evidence>
<organism evidence="9 10">
    <name type="scientific">Ligilactobacillus ruminis</name>
    <dbReference type="NCBI Taxonomy" id="1623"/>
    <lineage>
        <taxon>Bacteria</taxon>
        <taxon>Bacillati</taxon>
        <taxon>Bacillota</taxon>
        <taxon>Bacilli</taxon>
        <taxon>Lactobacillales</taxon>
        <taxon>Lactobacillaceae</taxon>
        <taxon>Ligilactobacillus</taxon>
    </lineage>
</organism>
<evidence type="ECO:0000256" key="4">
    <source>
        <dbReference type="ARBA" id="ARBA00022491"/>
    </source>
</evidence>
<evidence type="ECO:0000313" key="10">
    <source>
        <dbReference type="Proteomes" id="UP000182089"/>
    </source>
</evidence>
<dbReference type="EMBL" id="FOCC01000011">
    <property type="protein sequence ID" value="SEM86312.1"/>
    <property type="molecule type" value="Genomic_DNA"/>
</dbReference>
<dbReference type="Gene3D" id="3.30.1490.190">
    <property type="match status" value="1"/>
</dbReference>
<evidence type="ECO:0000256" key="3">
    <source>
        <dbReference type="ARBA" id="ARBA00022490"/>
    </source>
</evidence>
<dbReference type="PANTHER" id="PTHR33202:SF1">
    <property type="entry name" value="FERRIC UPTAKE REGULATION PROTEIN"/>
    <property type="match status" value="1"/>
</dbReference>
<keyword evidence="6" id="KW-0805">Transcription regulation</keyword>
<evidence type="ECO:0000256" key="5">
    <source>
        <dbReference type="ARBA" id="ARBA00022833"/>
    </source>
</evidence>
<evidence type="ECO:0000256" key="8">
    <source>
        <dbReference type="ARBA" id="ARBA00023163"/>
    </source>
</evidence>
<dbReference type="Gene3D" id="1.10.10.10">
    <property type="entry name" value="Winged helix-like DNA-binding domain superfamily/Winged helix DNA-binding domain"/>
    <property type="match status" value="1"/>
</dbReference>
<evidence type="ECO:0000256" key="1">
    <source>
        <dbReference type="ARBA" id="ARBA00004496"/>
    </source>
</evidence>
<dbReference type="PANTHER" id="PTHR33202">
    <property type="entry name" value="ZINC UPTAKE REGULATION PROTEIN"/>
    <property type="match status" value="1"/>
</dbReference>
<dbReference type="SUPFAM" id="SSF46785">
    <property type="entry name" value="Winged helix' DNA-binding domain"/>
    <property type="match status" value="1"/>
</dbReference>
<dbReference type="InterPro" id="IPR043135">
    <property type="entry name" value="Fur_C"/>
</dbReference>
<dbReference type="InterPro" id="IPR036390">
    <property type="entry name" value="WH_DNA-bd_sf"/>
</dbReference>
<keyword evidence="5" id="KW-0862">Zinc</keyword>
<dbReference type="Proteomes" id="UP000182089">
    <property type="component" value="Unassembled WGS sequence"/>
</dbReference>
<comment type="caution">
    <text evidence="9">The sequence shown here is derived from an EMBL/GenBank/DDBJ whole genome shotgun (WGS) entry which is preliminary data.</text>
</comment>
<evidence type="ECO:0000313" key="9">
    <source>
        <dbReference type="EMBL" id="SEM86312.1"/>
    </source>
</evidence>
<name>A0ABY1ACV0_9LACO</name>
<evidence type="ECO:0000256" key="7">
    <source>
        <dbReference type="ARBA" id="ARBA00023125"/>
    </source>
</evidence>
<keyword evidence="8" id="KW-0804">Transcription</keyword>
<dbReference type="Pfam" id="PF01475">
    <property type="entry name" value="FUR"/>
    <property type="match status" value="1"/>
</dbReference>
<comment type="similarity">
    <text evidence="2">Belongs to the Fur family.</text>
</comment>
<protein>
    <submittedName>
        <fullName evidence="9">Fur family transcriptional regulator, zinc uptake regulator</fullName>
    </submittedName>
</protein>
<reference evidence="9 10" key="1">
    <citation type="submission" date="2016-10" db="EMBL/GenBank/DDBJ databases">
        <authorList>
            <person name="Varghese N."/>
            <person name="Submissions S."/>
        </authorList>
    </citation>
    <scope>NUCLEOTIDE SEQUENCE [LARGE SCALE GENOMIC DNA]</scope>
    <source>
        <strain evidence="9 10">WC1T17</strain>
    </source>
</reference>
<dbReference type="InterPro" id="IPR002481">
    <property type="entry name" value="FUR"/>
</dbReference>
<proteinExistence type="inferred from homology"/>
<comment type="subcellular location">
    <subcellularLocation>
        <location evidence="1">Cytoplasm</location>
    </subcellularLocation>
</comment>
<keyword evidence="7" id="KW-0238">DNA-binding</keyword>
<accession>A0ABY1ACV0</accession>
<keyword evidence="4" id="KW-0678">Repressor</keyword>